<feature type="domain" description="CoA-binding" evidence="1">
    <location>
        <begin position="9"/>
        <end position="102"/>
    </location>
</feature>
<accession>A0A6J4R4H8</accession>
<protein>
    <recommendedName>
        <fullName evidence="1">CoA-binding domain-containing protein</fullName>
    </recommendedName>
</protein>
<proteinExistence type="predicted"/>
<dbReference type="AlphaFoldDB" id="A0A6J4R4H8"/>
<dbReference type="InterPro" id="IPR036291">
    <property type="entry name" value="NAD(P)-bd_dom_sf"/>
</dbReference>
<dbReference type="Gene3D" id="3.40.50.720">
    <property type="entry name" value="NAD(P)-binding Rossmann-like Domain"/>
    <property type="match status" value="1"/>
</dbReference>
<dbReference type="SUPFAM" id="SSF51735">
    <property type="entry name" value="NAD(P)-binding Rossmann-fold domains"/>
    <property type="match status" value="1"/>
</dbReference>
<organism evidence="2">
    <name type="scientific">uncultured Rubrobacteraceae bacterium</name>
    <dbReference type="NCBI Taxonomy" id="349277"/>
    <lineage>
        <taxon>Bacteria</taxon>
        <taxon>Bacillati</taxon>
        <taxon>Actinomycetota</taxon>
        <taxon>Rubrobacteria</taxon>
        <taxon>Rubrobacterales</taxon>
        <taxon>Rubrobacteraceae</taxon>
        <taxon>environmental samples</taxon>
    </lineage>
</organism>
<dbReference type="PANTHER" id="PTHR33303:SF2">
    <property type="entry name" value="COA-BINDING DOMAIN-CONTAINING PROTEIN"/>
    <property type="match status" value="1"/>
</dbReference>
<sequence length="134" mass="14875">MTNPDPETIVREAKTIAVVGLSNDPEKPSNEVGSYLKEQGYRVIPVNPKEEEVLGERAYETVEQIPEDVDVVDVFLPPEKTPEAAEDAVRAGAKTLWLQEGIESEEARRIAGEGSLAYIENRCMRKTHEGLQNP</sequence>
<evidence type="ECO:0000259" key="1">
    <source>
        <dbReference type="SMART" id="SM00881"/>
    </source>
</evidence>
<gene>
    <name evidence="2" type="ORF">AVDCRST_MAG28-2606</name>
</gene>
<dbReference type="EMBL" id="CADCVE010000058">
    <property type="protein sequence ID" value="CAA9457042.1"/>
    <property type="molecule type" value="Genomic_DNA"/>
</dbReference>
<evidence type="ECO:0000313" key="2">
    <source>
        <dbReference type="EMBL" id="CAA9457042.1"/>
    </source>
</evidence>
<dbReference type="Pfam" id="PF13380">
    <property type="entry name" value="CoA_binding_2"/>
    <property type="match status" value="1"/>
</dbReference>
<name>A0A6J4R4H8_9ACTN</name>
<dbReference type="PANTHER" id="PTHR33303">
    <property type="entry name" value="CYTOPLASMIC PROTEIN-RELATED"/>
    <property type="match status" value="1"/>
</dbReference>
<dbReference type="InterPro" id="IPR003781">
    <property type="entry name" value="CoA-bd"/>
</dbReference>
<reference evidence="2" key="1">
    <citation type="submission" date="2020-02" db="EMBL/GenBank/DDBJ databases">
        <authorList>
            <person name="Meier V. D."/>
        </authorList>
    </citation>
    <scope>NUCLEOTIDE SEQUENCE</scope>
    <source>
        <strain evidence="2">AVDCRST_MAG28</strain>
    </source>
</reference>
<dbReference type="SMART" id="SM00881">
    <property type="entry name" value="CoA_binding"/>
    <property type="match status" value="1"/>
</dbReference>